<organism evidence="2 3">
    <name type="scientific">Luteibacter rhizovicinus DSM 16549</name>
    <dbReference type="NCBI Taxonomy" id="1440763"/>
    <lineage>
        <taxon>Bacteria</taxon>
        <taxon>Pseudomonadati</taxon>
        <taxon>Pseudomonadota</taxon>
        <taxon>Gammaproteobacteria</taxon>
        <taxon>Lysobacterales</taxon>
        <taxon>Rhodanobacteraceae</taxon>
        <taxon>Luteibacter</taxon>
    </lineage>
</organism>
<gene>
    <name evidence="2" type="ORF">BJI69_20955</name>
</gene>
<dbReference type="KEGG" id="lrz:BJI69_20955"/>
<sequence>MNDSVLSKSFLDAQRERLLTLRKQLIASADAAGNDEGLLQQTAGGEPQDSGDDAERFAQQDRDESLLSHNEGRLTIVDRALEKLDEGSYGISDGNGEAISKARLEAIPETIYTIEEMEARERAERSAR</sequence>
<dbReference type="PROSITE" id="PS51128">
    <property type="entry name" value="ZF_DKSA_2"/>
    <property type="match status" value="1"/>
</dbReference>
<dbReference type="AlphaFoldDB" id="A0A0G9HLW7"/>
<protein>
    <submittedName>
        <fullName evidence="2">Uncharacterized protein</fullName>
    </submittedName>
</protein>
<dbReference type="EMBL" id="CP017480">
    <property type="protein sequence ID" value="APG06126.1"/>
    <property type="molecule type" value="Genomic_DNA"/>
</dbReference>
<feature type="region of interest" description="Disordered" evidence="1">
    <location>
        <begin position="36"/>
        <end position="70"/>
    </location>
</feature>
<dbReference type="PANTHER" id="PTHR33823:SF4">
    <property type="entry name" value="GENERAL STRESS PROTEIN 16O"/>
    <property type="match status" value="1"/>
</dbReference>
<reference evidence="3" key="1">
    <citation type="submission" date="2016-09" db="EMBL/GenBank/DDBJ databases">
        <authorList>
            <person name="Lysoe E."/>
        </authorList>
    </citation>
    <scope>NUCLEOTIDE SEQUENCE [LARGE SCALE GENOMIC DNA]</scope>
    <source>
        <strain evidence="3">LJ96T</strain>
    </source>
</reference>
<accession>A0A0G9HLW7</accession>
<keyword evidence="3" id="KW-1185">Reference proteome</keyword>
<dbReference type="Proteomes" id="UP000182987">
    <property type="component" value="Chromosome"/>
</dbReference>
<dbReference type="OrthoDB" id="1121111at2"/>
<dbReference type="PANTHER" id="PTHR33823">
    <property type="entry name" value="RNA POLYMERASE-BINDING TRANSCRIPTION FACTOR DKSA-RELATED"/>
    <property type="match status" value="1"/>
</dbReference>
<name>A0A0G9HLW7_9GAMM</name>
<dbReference type="STRING" id="1440763.BJI69_20955"/>
<dbReference type="Gene3D" id="1.20.120.910">
    <property type="entry name" value="DksA, coiled-coil domain"/>
    <property type="match status" value="1"/>
</dbReference>
<evidence type="ECO:0000313" key="2">
    <source>
        <dbReference type="EMBL" id="APG06126.1"/>
    </source>
</evidence>
<evidence type="ECO:0000313" key="3">
    <source>
        <dbReference type="Proteomes" id="UP000182987"/>
    </source>
</evidence>
<proteinExistence type="predicted"/>
<dbReference type="RefSeq" id="WP_046965839.1">
    <property type="nucleotide sequence ID" value="NZ_CP017480.1"/>
</dbReference>
<evidence type="ECO:0000256" key="1">
    <source>
        <dbReference type="SAM" id="MobiDB-lite"/>
    </source>
</evidence>
<feature type="compositionally biased region" description="Basic and acidic residues" evidence="1">
    <location>
        <begin position="53"/>
        <end position="70"/>
    </location>
</feature>
<dbReference type="PATRIC" id="fig|1440763.5.peg.1021"/>